<dbReference type="PROSITE" id="PS51736">
    <property type="entry name" value="RECOMBINASES_3"/>
    <property type="match status" value="1"/>
</dbReference>
<name>G3J0A8_METTV</name>
<reference evidence="4 5" key="1">
    <citation type="submission" date="2011-06" db="EMBL/GenBank/DDBJ databases">
        <title>Genomic sequence of Methylobacter tundripaludum SV96.</title>
        <authorList>
            <consortium name="US DOE Joint Genome Institute"/>
            <person name="Lucas S."/>
            <person name="Han J."/>
            <person name="Lapidus A."/>
            <person name="Cheng J.-F."/>
            <person name="Goodwin L."/>
            <person name="Pitluck S."/>
            <person name="Held B."/>
            <person name="Detter J.C."/>
            <person name="Han C."/>
            <person name="Tapia R."/>
            <person name="Land M."/>
            <person name="Hauser L."/>
            <person name="Kyrpides N."/>
            <person name="Ivanova N."/>
            <person name="Ovchinnikova G."/>
            <person name="Pagani I."/>
            <person name="Klotz M.G."/>
            <person name="Dispirito A.A."/>
            <person name="Murrell J.C."/>
            <person name="Dunfield P."/>
            <person name="Kalyuzhnaya M.G."/>
            <person name="Svenning M."/>
            <person name="Trotsenko Y.A."/>
            <person name="Stein L.Y."/>
            <person name="Woyke T."/>
        </authorList>
    </citation>
    <scope>NUCLEOTIDE SEQUENCE [LARGE SCALE GENOMIC DNA]</scope>
    <source>
        <strain evidence="5">ATCC BAA-1195 / DSM 17260 / SV96</strain>
    </source>
</reference>
<dbReference type="AlphaFoldDB" id="G3J0A8"/>
<dbReference type="GO" id="GO:0000150">
    <property type="term" value="F:DNA strand exchange activity"/>
    <property type="evidence" value="ECO:0007669"/>
    <property type="project" value="InterPro"/>
</dbReference>
<dbReference type="EMBL" id="JH109153">
    <property type="protein sequence ID" value="EGW20630.1"/>
    <property type="molecule type" value="Genomic_DNA"/>
</dbReference>
<dbReference type="eggNOG" id="COG1961">
    <property type="taxonomic scope" value="Bacteria"/>
</dbReference>
<dbReference type="Gene3D" id="3.40.50.1390">
    <property type="entry name" value="Resolvase, N-terminal catalytic domain"/>
    <property type="match status" value="1"/>
</dbReference>
<dbReference type="HOGENOM" id="CLU_010686_0_1_6"/>
<dbReference type="SUPFAM" id="SSF53041">
    <property type="entry name" value="Resolvase-like"/>
    <property type="match status" value="1"/>
</dbReference>
<proteinExistence type="predicted"/>
<feature type="domain" description="Resolvase/invertase-type recombinase catalytic" evidence="3">
    <location>
        <begin position="5"/>
        <end position="145"/>
    </location>
</feature>
<organism evidence="4 5">
    <name type="scientific">Methylobacter tundripaludum (strain ATCC BAA-1195 / DSM 17260 / SV96)</name>
    <dbReference type="NCBI Taxonomy" id="697282"/>
    <lineage>
        <taxon>Bacteria</taxon>
        <taxon>Pseudomonadati</taxon>
        <taxon>Pseudomonadota</taxon>
        <taxon>Gammaproteobacteria</taxon>
        <taxon>Methylococcales</taxon>
        <taxon>Methylococcaceae</taxon>
        <taxon>Methylobacter</taxon>
    </lineage>
</organism>
<dbReference type="PANTHER" id="PTHR30461:SF2">
    <property type="entry name" value="SERINE RECOMBINASE PINE-RELATED"/>
    <property type="match status" value="1"/>
</dbReference>
<dbReference type="InterPro" id="IPR036162">
    <property type="entry name" value="Resolvase-like_N_sf"/>
</dbReference>
<dbReference type="Proteomes" id="UP000004664">
    <property type="component" value="Unassembled WGS sequence"/>
</dbReference>
<dbReference type="InterPro" id="IPR006119">
    <property type="entry name" value="Resolv_N"/>
</dbReference>
<sequence length="224" mass="24233">MANGKFIAYYRVSTQKQGQSGLGLEAQQQAVNNYLNGGEWELIKEIIEVETGKGADALEKRPQLKAALEMCKKQKATLLIAVLDRLGRNVHFISGLMESGVDFISVESPNDSPFMLHVKAAVAEEEGRKISARTKAALQAAKVRGVVLGAAGASNLKPNIEARQQSAVDFASKLKGVIEGMKAQGLSQRAMCEELNRLGIKTAKGGEWSSLVQLQRIINRIKAS</sequence>
<dbReference type="OrthoDB" id="2290206at2"/>
<keyword evidence="5" id="KW-1185">Reference proteome</keyword>
<dbReference type="SMART" id="SM00857">
    <property type="entry name" value="Resolvase"/>
    <property type="match status" value="1"/>
</dbReference>
<dbReference type="PANTHER" id="PTHR30461">
    <property type="entry name" value="DNA-INVERTASE FROM LAMBDOID PROPHAGE"/>
    <property type="match status" value="1"/>
</dbReference>
<accession>G3J0A8</accession>
<dbReference type="InterPro" id="IPR050639">
    <property type="entry name" value="SSR_resolvase"/>
</dbReference>
<dbReference type="RefSeq" id="WP_006892978.1">
    <property type="nucleotide sequence ID" value="NZ_JH109153.1"/>
</dbReference>
<evidence type="ECO:0000313" key="4">
    <source>
        <dbReference type="EMBL" id="EGW20630.1"/>
    </source>
</evidence>
<gene>
    <name evidence="4" type="ORF">Mettu_3778</name>
</gene>
<dbReference type="CDD" id="cd00338">
    <property type="entry name" value="Ser_Recombinase"/>
    <property type="match status" value="1"/>
</dbReference>
<keyword evidence="2" id="KW-0233">DNA recombination</keyword>
<protein>
    <submittedName>
        <fullName evidence="4">Resolvase domain-containing protein</fullName>
    </submittedName>
</protein>
<evidence type="ECO:0000259" key="3">
    <source>
        <dbReference type="PROSITE" id="PS51736"/>
    </source>
</evidence>
<evidence type="ECO:0000313" key="5">
    <source>
        <dbReference type="Proteomes" id="UP000004664"/>
    </source>
</evidence>
<evidence type="ECO:0000256" key="2">
    <source>
        <dbReference type="ARBA" id="ARBA00023172"/>
    </source>
</evidence>
<dbReference type="STRING" id="697282.Mettu_3778"/>
<evidence type="ECO:0000256" key="1">
    <source>
        <dbReference type="ARBA" id="ARBA00023125"/>
    </source>
</evidence>
<dbReference type="GO" id="GO:0003677">
    <property type="term" value="F:DNA binding"/>
    <property type="evidence" value="ECO:0007669"/>
    <property type="project" value="UniProtKB-KW"/>
</dbReference>
<keyword evidence="1" id="KW-0238">DNA-binding</keyword>
<dbReference type="Pfam" id="PF00239">
    <property type="entry name" value="Resolvase"/>
    <property type="match status" value="1"/>
</dbReference>